<protein>
    <recommendedName>
        <fullName evidence="3">DUF4303 domain-containing protein</fullName>
    </recommendedName>
</protein>
<gene>
    <name evidence="1" type="ORF">BLA15945_04471</name>
</gene>
<evidence type="ECO:0000313" key="1">
    <source>
        <dbReference type="EMBL" id="VWB92583.1"/>
    </source>
</evidence>
<dbReference type="Proteomes" id="UP000494174">
    <property type="component" value="Unassembled WGS sequence"/>
</dbReference>
<sequence>MNIQDLIAHIAQATTSVFSALKNEHPDEDFYAFALYTDNSAMSVVAAGNSEQALEEVLKNADERSPEQDAYYRWASSEWLYEAFHGSEFKGVSKTVRESADRSNFRKFKVDVHAAMIEALRTVDVDGLFGTGLDREKIIVFVTIIDDDNAEQFENDSAKQLNSPAAYQRFLNRYDVAGS</sequence>
<dbReference type="InterPro" id="IPR025409">
    <property type="entry name" value="DUF4303"/>
</dbReference>
<organism evidence="1 2">
    <name type="scientific">Burkholderia lata (strain ATCC 17760 / DSM 23089 / LMG 22485 / NCIMB 9086 / R18194 / 383)</name>
    <dbReference type="NCBI Taxonomy" id="482957"/>
    <lineage>
        <taxon>Bacteria</taxon>
        <taxon>Pseudomonadati</taxon>
        <taxon>Pseudomonadota</taxon>
        <taxon>Betaproteobacteria</taxon>
        <taxon>Burkholderiales</taxon>
        <taxon>Burkholderiaceae</taxon>
        <taxon>Burkholderia</taxon>
        <taxon>Burkholderia cepacia complex</taxon>
    </lineage>
</organism>
<dbReference type="Pfam" id="PF14136">
    <property type="entry name" value="DUF4303"/>
    <property type="match status" value="1"/>
</dbReference>
<dbReference type="AlphaFoldDB" id="A0A6P2NCQ2"/>
<dbReference type="RefSeq" id="WP_174970174.1">
    <property type="nucleotide sequence ID" value="NZ_CABVPU010000017.1"/>
</dbReference>
<dbReference type="EMBL" id="CABVPU010000017">
    <property type="protein sequence ID" value="VWB92583.1"/>
    <property type="molecule type" value="Genomic_DNA"/>
</dbReference>
<name>A0A6P2NCQ2_BURL3</name>
<evidence type="ECO:0000313" key="2">
    <source>
        <dbReference type="Proteomes" id="UP000494174"/>
    </source>
</evidence>
<reference evidence="1 2" key="1">
    <citation type="submission" date="2019-09" db="EMBL/GenBank/DDBJ databases">
        <authorList>
            <person name="Depoorter E."/>
        </authorList>
    </citation>
    <scope>NUCLEOTIDE SEQUENCE [LARGE SCALE GENOMIC DNA]</scope>
    <source>
        <strain evidence="1">R-15945</strain>
    </source>
</reference>
<accession>A0A6P2NCQ2</accession>
<proteinExistence type="predicted"/>
<evidence type="ECO:0008006" key="3">
    <source>
        <dbReference type="Google" id="ProtNLM"/>
    </source>
</evidence>